<keyword evidence="5" id="KW-1185">Reference proteome</keyword>
<dbReference type="RefSeq" id="WP_145352102.1">
    <property type="nucleotide sequence ID" value="NZ_CP036262.1"/>
</dbReference>
<dbReference type="OrthoDB" id="9778320at2"/>
<reference evidence="4 5" key="1">
    <citation type="submission" date="2019-02" db="EMBL/GenBank/DDBJ databases">
        <title>Deep-cultivation of Planctomycetes and their phenomic and genomic characterization uncovers novel biology.</title>
        <authorList>
            <person name="Wiegand S."/>
            <person name="Jogler M."/>
            <person name="Boedeker C."/>
            <person name="Pinto D."/>
            <person name="Vollmers J."/>
            <person name="Rivas-Marin E."/>
            <person name="Kohn T."/>
            <person name="Peeters S.H."/>
            <person name="Heuer A."/>
            <person name="Rast P."/>
            <person name="Oberbeckmann S."/>
            <person name="Bunk B."/>
            <person name="Jeske O."/>
            <person name="Meyerdierks A."/>
            <person name="Storesund J.E."/>
            <person name="Kallscheuer N."/>
            <person name="Luecker S."/>
            <person name="Lage O.M."/>
            <person name="Pohl T."/>
            <person name="Merkel B.J."/>
            <person name="Hornburger P."/>
            <person name="Mueller R.-W."/>
            <person name="Bruemmer F."/>
            <person name="Labrenz M."/>
            <person name="Spormann A.M."/>
            <person name="Op den Camp H."/>
            <person name="Overmann J."/>
            <person name="Amann R."/>
            <person name="Jetten M.S.M."/>
            <person name="Mascher T."/>
            <person name="Medema M.H."/>
            <person name="Devos D.P."/>
            <person name="Kaster A.-K."/>
            <person name="Ovreas L."/>
            <person name="Rohde M."/>
            <person name="Galperin M.Y."/>
            <person name="Jogler C."/>
        </authorList>
    </citation>
    <scope>NUCLEOTIDE SEQUENCE [LARGE SCALE GENOMIC DNA]</scope>
    <source>
        <strain evidence="4 5">FF011L</strain>
    </source>
</reference>
<dbReference type="Gene3D" id="3.20.20.370">
    <property type="entry name" value="Glycoside hydrolase/deacetylase"/>
    <property type="match status" value="1"/>
</dbReference>
<dbReference type="GO" id="GO:0005576">
    <property type="term" value="C:extracellular region"/>
    <property type="evidence" value="ECO:0007669"/>
    <property type="project" value="UniProtKB-SubCell"/>
</dbReference>
<dbReference type="Proteomes" id="UP000320672">
    <property type="component" value="Chromosome"/>
</dbReference>
<sequence length="289" mass="33278">MISLRSTLLSLRRIATRPLRRRAMEKLMREGQAPIYSVFYHRVADEYPNPWTISCREFERQIDYMQSRFELIGLDELQRRVREGNSTQPAVAITFDDGYAENCRFALPLLMQRKIPCTYFVTTGHVISGEPFSHDIARGIPLPINSAEELRAAADGGIEIGLHTRTHIDLANVFDTNILNREIKDANAELEDMIGRRVRYFAFPYGLPQQITQSAIDVIQETGLEGFCSAYGAYNFPGRNSFHIRRFHADPDFSRLQNWLDFDSRKVRIEPYVPYHLSSTKSTPQAISR</sequence>
<dbReference type="PANTHER" id="PTHR34216">
    <property type="match status" value="1"/>
</dbReference>
<dbReference type="SUPFAM" id="SSF88713">
    <property type="entry name" value="Glycoside hydrolase/deacetylase"/>
    <property type="match status" value="1"/>
</dbReference>
<evidence type="ECO:0000256" key="1">
    <source>
        <dbReference type="ARBA" id="ARBA00004613"/>
    </source>
</evidence>
<dbReference type="InterPro" id="IPR002509">
    <property type="entry name" value="NODB_dom"/>
</dbReference>
<dbReference type="CDD" id="cd10918">
    <property type="entry name" value="CE4_NodB_like_5s_6s"/>
    <property type="match status" value="1"/>
</dbReference>
<organism evidence="4 5">
    <name type="scientific">Roseimaritima multifibrata</name>
    <dbReference type="NCBI Taxonomy" id="1930274"/>
    <lineage>
        <taxon>Bacteria</taxon>
        <taxon>Pseudomonadati</taxon>
        <taxon>Planctomycetota</taxon>
        <taxon>Planctomycetia</taxon>
        <taxon>Pirellulales</taxon>
        <taxon>Pirellulaceae</taxon>
        <taxon>Roseimaritima</taxon>
    </lineage>
</organism>
<comment type="subcellular location">
    <subcellularLocation>
        <location evidence="1">Secreted</location>
    </subcellularLocation>
</comment>
<accession>A0A517MGP1</accession>
<dbReference type="KEGG" id="rml:FF011L_28280"/>
<evidence type="ECO:0000313" key="5">
    <source>
        <dbReference type="Proteomes" id="UP000320672"/>
    </source>
</evidence>
<dbReference type="EMBL" id="CP036262">
    <property type="protein sequence ID" value="QDS94051.1"/>
    <property type="molecule type" value="Genomic_DNA"/>
</dbReference>
<evidence type="ECO:0000259" key="3">
    <source>
        <dbReference type="PROSITE" id="PS51677"/>
    </source>
</evidence>
<evidence type="ECO:0000313" key="4">
    <source>
        <dbReference type="EMBL" id="QDS94051.1"/>
    </source>
</evidence>
<dbReference type="AlphaFoldDB" id="A0A517MGP1"/>
<gene>
    <name evidence="4" type="ORF">FF011L_28280</name>
</gene>
<dbReference type="InterPro" id="IPR011330">
    <property type="entry name" value="Glyco_hydro/deAcase_b/a-brl"/>
</dbReference>
<name>A0A517MGP1_9BACT</name>
<feature type="domain" description="NodB homology" evidence="3">
    <location>
        <begin position="89"/>
        <end position="289"/>
    </location>
</feature>
<keyword evidence="2" id="KW-0732">Signal</keyword>
<dbReference type="PROSITE" id="PS51677">
    <property type="entry name" value="NODB"/>
    <property type="match status" value="1"/>
</dbReference>
<dbReference type="Pfam" id="PF01522">
    <property type="entry name" value="Polysacc_deac_1"/>
    <property type="match status" value="1"/>
</dbReference>
<dbReference type="GO" id="GO:0016810">
    <property type="term" value="F:hydrolase activity, acting on carbon-nitrogen (but not peptide) bonds"/>
    <property type="evidence" value="ECO:0007669"/>
    <property type="project" value="InterPro"/>
</dbReference>
<dbReference type="GO" id="GO:0005975">
    <property type="term" value="P:carbohydrate metabolic process"/>
    <property type="evidence" value="ECO:0007669"/>
    <property type="project" value="InterPro"/>
</dbReference>
<evidence type="ECO:0000256" key="2">
    <source>
        <dbReference type="ARBA" id="ARBA00022729"/>
    </source>
</evidence>
<protein>
    <submittedName>
        <fullName evidence="4">Polysaccharide deacetylase</fullName>
    </submittedName>
</protein>
<dbReference type="PANTHER" id="PTHR34216:SF3">
    <property type="entry name" value="POLY-BETA-1,6-N-ACETYL-D-GLUCOSAMINE N-DEACETYLASE"/>
    <property type="match status" value="1"/>
</dbReference>
<dbReference type="InterPro" id="IPR051398">
    <property type="entry name" value="Polysacch_Deacetylase"/>
</dbReference>
<proteinExistence type="predicted"/>